<dbReference type="PANTHER" id="PTHR11461:SF372">
    <property type="entry name" value="ACCESSORY GLAND PROTEIN ACP76A-RELATED"/>
    <property type="match status" value="1"/>
</dbReference>
<dbReference type="InterPro" id="IPR036186">
    <property type="entry name" value="Serpin_sf"/>
</dbReference>
<dbReference type="EMBL" id="NCKV01000028">
    <property type="protein sequence ID" value="RWS31911.1"/>
    <property type="molecule type" value="Genomic_DNA"/>
</dbReference>
<protein>
    <submittedName>
        <fullName evidence="5">Serpin-like protein</fullName>
    </submittedName>
</protein>
<sequence>MADDGNGDDEIPPGTAEEIMAIIMAKLGMAPNRRPIATPATVTAKSDANASEVPKTAEVFEYEFVEKQQKFAFEFGNHLLMKNEMVTKNLFYCPYVIFNIMISTLMINKLRSIENWPFLKLPKDWKESEIESKMVSLHKAIIDANRHLIYHAHVNYIDNAVDLSTENGQRLENISKQIGCTISRQNLQENPETLVATIHEDIKRITENRVDQVITQTTIKPNTKFLLANAIQFYGYWSQEFSSFTETSFTTVDNSGAVSTIPVTMMTVKGYFNNHFADEIKCQIVQLPYEASDLSMLVVVPDKERKLAELSVLCDSSTFFEVLANMKKELIEVSIPKFALDTKQFSVPDLQDVELAHNAVIVVDSKGSSVTNESTEIKNALRTRVALTKIEANIPFIFLVIDEMTGIILFYGMLSDPREGLEICAQRDIPENEVNDMLKIAQS</sequence>
<dbReference type="InterPro" id="IPR042185">
    <property type="entry name" value="Serpin_sf_2"/>
</dbReference>
<dbReference type="SMART" id="SM00093">
    <property type="entry name" value="SERPIN"/>
    <property type="match status" value="1"/>
</dbReference>
<dbReference type="Gene3D" id="3.30.497.10">
    <property type="entry name" value="Antithrombin, subunit I, domain 2"/>
    <property type="match status" value="1"/>
</dbReference>
<comment type="caution">
    <text evidence="5">The sequence shown here is derived from an EMBL/GenBank/DDBJ whole genome shotgun (WGS) entry which is preliminary data.</text>
</comment>
<evidence type="ECO:0000256" key="3">
    <source>
        <dbReference type="RuleBase" id="RU000411"/>
    </source>
</evidence>
<name>A0A443SWL8_9ACAR</name>
<evidence type="ECO:0000259" key="4">
    <source>
        <dbReference type="SMART" id="SM00093"/>
    </source>
</evidence>
<evidence type="ECO:0000256" key="2">
    <source>
        <dbReference type="ARBA" id="ARBA00022900"/>
    </source>
</evidence>
<reference evidence="5 6" key="1">
    <citation type="journal article" date="2018" name="Gigascience">
        <title>Genomes of trombidid mites reveal novel predicted allergens and laterally-transferred genes associated with secondary metabolism.</title>
        <authorList>
            <person name="Dong X."/>
            <person name="Chaisiri K."/>
            <person name="Xia D."/>
            <person name="Armstrong S.D."/>
            <person name="Fang Y."/>
            <person name="Donnelly M.J."/>
            <person name="Kadowaki T."/>
            <person name="McGarry J.W."/>
            <person name="Darby A.C."/>
            <person name="Makepeace B.L."/>
        </authorList>
    </citation>
    <scope>NUCLEOTIDE SEQUENCE [LARGE SCALE GENOMIC DNA]</scope>
    <source>
        <strain evidence="5">UoL-UT</strain>
    </source>
</reference>
<comment type="similarity">
    <text evidence="3">Belongs to the serpin family.</text>
</comment>
<organism evidence="5 6">
    <name type="scientific">Leptotrombidium deliense</name>
    <dbReference type="NCBI Taxonomy" id="299467"/>
    <lineage>
        <taxon>Eukaryota</taxon>
        <taxon>Metazoa</taxon>
        <taxon>Ecdysozoa</taxon>
        <taxon>Arthropoda</taxon>
        <taxon>Chelicerata</taxon>
        <taxon>Arachnida</taxon>
        <taxon>Acari</taxon>
        <taxon>Acariformes</taxon>
        <taxon>Trombidiformes</taxon>
        <taxon>Prostigmata</taxon>
        <taxon>Anystina</taxon>
        <taxon>Parasitengona</taxon>
        <taxon>Trombiculoidea</taxon>
        <taxon>Trombiculidae</taxon>
        <taxon>Leptotrombidium</taxon>
    </lineage>
</organism>
<dbReference type="Pfam" id="PF00079">
    <property type="entry name" value="Serpin"/>
    <property type="match status" value="2"/>
</dbReference>
<dbReference type="InterPro" id="IPR042178">
    <property type="entry name" value="Serpin_sf_1"/>
</dbReference>
<dbReference type="PANTHER" id="PTHR11461">
    <property type="entry name" value="SERINE PROTEASE INHIBITOR, SERPIN"/>
    <property type="match status" value="1"/>
</dbReference>
<keyword evidence="2" id="KW-0722">Serine protease inhibitor</keyword>
<evidence type="ECO:0000313" key="5">
    <source>
        <dbReference type="EMBL" id="RWS31911.1"/>
    </source>
</evidence>
<dbReference type="SUPFAM" id="SSF56574">
    <property type="entry name" value="Serpins"/>
    <property type="match status" value="1"/>
</dbReference>
<dbReference type="Proteomes" id="UP000288716">
    <property type="component" value="Unassembled WGS sequence"/>
</dbReference>
<dbReference type="GO" id="GO:0005615">
    <property type="term" value="C:extracellular space"/>
    <property type="evidence" value="ECO:0007669"/>
    <property type="project" value="InterPro"/>
</dbReference>
<dbReference type="Gene3D" id="2.30.39.10">
    <property type="entry name" value="Alpha-1-antitrypsin, domain 1"/>
    <property type="match status" value="1"/>
</dbReference>
<evidence type="ECO:0000313" key="6">
    <source>
        <dbReference type="Proteomes" id="UP000288716"/>
    </source>
</evidence>
<keyword evidence="6" id="KW-1185">Reference proteome</keyword>
<evidence type="ECO:0000256" key="1">
    <source>
        <dbReference type="ARBA" id="ARBA00022690"/>
    </source>
</evidence>
<dbReference type="CDD" id="cd00172">
    <property type="entry name" value="serpin"/>
    <property type="match status" value="1"/>
</dbReference>
<dbReference type="InterPro" id="IPR000215">
    <property type="entry name" value="Serpin_fam"/>
</dbReference>
<dbReference type="OrthoDB" id="671595at2759"/>
<proteinExistence type="inferred from homology"/>
<dbReference type="InterPro" id="IPR023796">
    <property type="entry name" value="Serpin_dom"/>
</dbReference>
<dbReference type="VEuPathDB" id="VectorBase:LDEU000129"/>
<accession>A0A443SWL8</accession>
<gene>
    <name evidence="5" type="ORF">B4U80_12133</name>
</gene>
<dbReference type="GO" id="GO:0004867">
    <property type="term" value="F:serine-type endopeptidase inhibitor activity"/>
    <property type="evidence" value="ECO:0007669"/>
    <property type="project" value="UniProtKB-KW"/>
</dbReference>
<dbReference type="AlphaFoldDB" id="A0A443SWL8"/>
<dbReference type="STRING" id="299467.A0A443SWL8"/>
<keyword evidence="1" id="KW-0646">Protease inhibitor</keyword>
<feature type="domain" description="Serpin" evidence="4">
    <location>
        <begin position="73"/>
        <end position="417"/>
    </location>
</feature>